<organism evidence="2 3">
    <name type="scientific">Paenibacillus glycanilyticus</name>
    <dbReference type="NCBI Taxonomy" id="126569"/>
    <lineage>
        <taxon>Bacteria</taxon>
        <taxon>Bacillati</taxon>
        <taxon>Bacillota</taxon>
        <taxon>Bacilli</taxon>
        <taxon>Bacillales</taxon>
        <taxon>Paenibacillaceae</taxon>
        <taxon>Paenibacillus</taxon>
    </lineage>
</organism>
<evidence type="ECO:0000256" key="1">
    <source>
        <dbReference type="SAM" id="MobiDB-lite"/>
    </source>
</evidence>
<accession>A0ABQ6NM52</accession>
<dbReference type="EMBL" id="BTCL01000008">
    <property type="protein sequence ID" value="GMK45610.1"/>
    <property type="molecule type" value="Genomic_DNA"/>
</dbReference>
<evidence type="ECO:0000313" key="2">
    <source>
        <dbReference type="EMBL" id="GMK45610.1"/>
    </source>
</evidence>
<sequence>MVMSTSGAAPSFIGFSTKSLVPNSSNDDYQKNEKDKDETYRIDAASIYARHANSSL</sequence>
<feature type="compositionally biased region" description="Basic and acidic residues" evidence="1">
    <location>
        <begin position="28"/>
        <end position="37"/>
    </location>
</feature>
<evidence type="ECO:0000313" key="3">
    <source>
        <dbReference type="Proteomes" id="UP001285921"/>
    </source>
</evidence>
<dbReference type="Proteomes" id="UP001285921">
    <property type="component" value="Unassembled WGS sequence"/>
</dbReference>
<protein>
    <submittedName>
        <fullName evidence="2">Uncharacterized protein</fullName>
    </submittedName>
</protein>
<name>A0ABQ6NM52_9BACL</name>
<keyword evidence="3" id="KW-1185">Reference proteome</keyword>
<reference evidence="2 3" key="1">
    <citation type="submission" date="2023-05" db="EMBL/GenBank/DDBJ databases">
        <title>Draft genome of Paenibacillus sp. CCS26.</title>
        <authorList>
            <person name="Akita H."/>
            <person name="Shinto Y."/>
            <person name="Kimura Z."/>
        </authorList>
    </citation>
    <scope>NUCLEOTIDE SEQUENCE [LARGE SCALE GENOMIC DNA]</scope>
    <source>
        <strain evidence="2 3">CCS26</strain>
    </source>
</reference>
<gene>
    <name evidence="2" type="ORF">PghCCS26_27380</name>
</gene>
<feature type="compositionally biased region" description="Polar residues" evidence="1">
    <location>
        <begin position="1"/>
        <end position="27"/>
    </location>
</feature>
<comment type="caution">
    <text evidence="2">The sequence shown here is derived from an EMBL/GenBank/DDBJ whole genome shotgun (WGS) entry which is preliminary data.</text>
</comment>
<proteinExistence type="predicted"/>
<feature type="region of interest" description="Disordered" evidence="1">
    <location>
        <begin position="1"/>
        <end position="37"/>
    </location>
</feature>